<sequence>MPGAERTHATAQERAARGRAARALVPRSGHAEFTPAPDRPDPVAVIERQSASRLPELVPIRYGRMLESPFRFFRGAAAVMAGDLAGTPSTGLRAQLCGDAHMLNFRLLASPERHLMFDVNDFDETLPGPWEWDVKRLSASLVIAGRANGFSEPERSRVVREAVRAYREAMGAYAAMRHLDVWYTRIDADELYGALGGELDQQAQRRISRALTKARTRDHLQALERLAHVVDGELRITADPPLVVPLGDLLPDVERARLEEQLRDLVDRYARTLQADRQALLAQYRVVDMARKVVGVGSVGTRCWVLLLLGRDDADPLFLQAKEAQESVLAPFAGPPPGGNQGERVVTGQRLMQAAGDMFLGWERVEGLDGRQRDFYLRQLRDWKAVPRADTMTPGIMRLFGRLCGTTLARAHARSGDRIAIAAYLGRSDTFDRALARFAERYADQNERDHRALADAARDGRVTAAQSVRRDVRQPQPAPDGLGTGEHLPDGDAEHDGGEEKDQPGQQREDGAERPVPLDAPGQRPRQPEPREQGERHHSRTGQQRPRQ</sequence>
<evidence type="ECO:0000313" key="3">
    <source>
        <dbReference type="Proteomes" id="UP000286746"/>
    </source>
</evidence>
<organism evidence="2 3">
    <name type="scientific">Streptomyces paromomycinus</name>
    <name type="common">Streptomyces rimosus subsp. paromomycinus</name>
    <dbReference type="NCBI Taxonomy" id="92743"/>
    <lineage>
        <taxon>Bacteria</taxon>
        <taxon>Bacillati</taxon>
        <taxon>Actinomycetota</taxon>
        <taxon>Actinomycetes</taxon>
        <taxon>Kitasatosporales</taxon>
        <taxon>Streptomycetaceae</taxon>
        <taxon>Streptomyces</taxon>
    </lineage>
</organism>
<dbReference type="PANTHER" id="PTHR39441">
    <property type="entry name" value="DUF2252 DOMAIN-CONTAINING PROTEIN"/>
    <property type="match status" value="1"/>
</dbReference>
<dbReference type="AlphaFoldDB" id="A0A401WF67"/>
<name>A0A401WF67_STREY</name>
<accession>A0A401WF67</accession>
<evidence type="ECO:0000313" key="2">
    <source>
        <dbReference type="EMBL" id="GCD47967.1"/>
    </source>
</evidence>
<dbReference type="Pfam" id="PF10009">
    <property type="entry name" value="DUF2252"/>
    <property type="match status" value="1"/>
</dbReference>
<feature type="compositionally biased region" description="Basic and acidic residues" evidence="1">
    <location>
        <begin position="526"/>
        <end position="536"/>
    </location>
</feature>
<reference evidence="2 3" key="1">
    <citation type="submission" date="2018-11" db="EMBL/GenBank/DDBJ databases">
        <title>Whole genome sequence of Streptomyces paromomycinus NBRC 15454(T).</title>
        <authorList>
            <person name="Komaki H."/>
            <person name="Tamura T."/>
        </authorList>
    </citation>
    <scope>NUCLEOTIDE SEQUENCE [LARGE SCALE GENOMIC DNA]</scope>
    <source>
        <strain evidence="2 3">NBRC 15454</strain>
    </source>
</reference>
<evidence type="ECO:0000256" key="1">
    <source>
        <dbReference type="SAM" id="MobiDB-lite"/>
    </source>
</evidence>
<proteinExistence type="predicted"/>
<dbReference type="PANTHER" id="PTHR39441:SF1">
    <property type="entry name" value="DUF2252 DOMAIN-CONTAINING PROTEIN"/>
    <property type="match status" value="1"/>
</dbReference>
<feature type="compositionally biased region" description="Basic and acidic residues" evidence="1">
    <location>
        <begin position="445"/>
        <end position="461"/>
    </location>
</feature>
<dbReference type="InterPro" id="IPR018721">
    <property type="entry name" value="DUF2252"/>
</dbReference>
<dbReference type="EMBL" id="BHZD01000001">
    <property type="protein sequence ID" value="GCD47967.1"/>
    <property type="molecule type" value="Genomic_DNA"/>
</dbReference>
<feature type="compositionally biased region" description="Basic and acidic residues" evidence="1">
    <location>
        <begin position="487"/>
        <end position="513"/>
    </location>
</feature>
<comment type="caution">
    <text evidence="2">The sequence shown here is derived from an EMBL/GenBank/DDBJ whole genome shotgun (WGS) entry which is preliminary data.</text>
</comment>
<feature type="region of interest" description="Disordered" evidence="1">
    <location>
        <begin position="1"/>
        <end position="41"/>
    </location>
</feature>
<dbReference type="Proteomes" id="UP000286746">
    <property type="component" value="Unassembled WGS sequence"/>
</dbReference>
<protein>
    <recommendedName>
        <fullName evidence="4">DUF2252 domain-containing protein</fullName>
    </recommendedName>
</protein>
<gene>
    <name evidence="2" type="ORF">GKJPGBOP_07762</name>
</gene>
<evidence type="ECO:0008006" key="4">
    <source>
        <dbReference type="Google" id="ProtNLM"/>
    </source>
</evidence>
<keyword evidence="3" id="KW-1185">Reference proteome</keyword>
<feature type="region of interest" description="Disordered" evidence="1">
    <location>
        <begin position="445"/>
        <end position="548"/>
    </location>
</feature>